<dbReference type="GO" id="GO:0003677">
    <property type="term" value="F:DNA binding"/>
    <property type="evidence" value="ECO:0007669"/>
    <property type="project" value="UniProtKB-KW"/>
</dbReference>
<dbReference type="SUPFAM" id="SSF53822">
    <property type="entry name" value="Periplasmic binding protein-like I"/>
    <property type="match status" value="1"/>
</dbReference>
<organism evidence="5 6">
    <name type="scientific">Marinactinospora rubrisoli</name>
    <dbReference type="NCBI Taxonomy" id="2715399"/>
    <lineage>
        <taxon>Bacteria</taxon>
        <taxon>Bacillati</taxon>
        <taxon>Actinomycetota</taxon>
        <taxon>Actinomycetes</taxon>
        <taxon>Streptosporangiales</taxon>
        <taxon>Nocardiopsidaceae</taxon>
        <taxon>Marinactinospora</taxon>
    </lineage>
</organism>
<dbReference type="SUPFAM" id="SSF47413">
    <property type="entry name" value="lambda repressor-like DNA-binding domains"/>
    <property type="match status" value="1"/>
</dbReference>
<dbReference type="CDD" id="cd01392">
    <property type="entry name" value="HTH_LacI"/>
    <property type="match status" value="1"/>
</dbReference>
<evidence type="ECO:0000313" key="6">
    <source>
        <dbReference type="Proteomes" id="UP001596540"/>
    </source>
</evidence>
<gene>
    <name evidence="5" type="ORF">ACFQRF_18550</name>
</gene>
<dbReference type="PANTHER" id="PTHR30146:SF109">
    <property type="entry name" value="HTH-TYPE TRANSCRIPTIONAL REGULATOR GALS"/>
    <property type="match status" value="1"/>
</dbReference>
<dbReference type="RefSeq" id="WP_379872378.1">
    <property type="nucleotide sequence ID" value="NZ_JBHTBH010000008.1"/>
</dbReference>
<dbReference type="Pfam" id="PF13377">
    <property type="entry name" value="Peripla_BP_3"/>
    <property type="match status" value="1"/>
</dbReference>
<evidence type="ECO:0000256" key="2">
    <source>
        <dbReference type="ARBA" id="ARBA00023125"/>
    </source>
</evidence>
<name>A0ABW2KID8_9ACTN</name>
<dbReference type="CDD" id="cd01574">
    <property type="entry name" value="PBP1_LacI"/>
    <property type="match status" value="1"/>
</dbReference>
<dbReference type="PANTHER" id="PTHR30146">
    <property type="entry name" value="LACI-RELATED TRANSCRIPTIONAL REPRESSOR"/>
    <property type="match status" value="1"/>
</dbReference>
<keyword evidence="6" id="KW-1185">Reference proteome</keyword>
<dbReference type="Gene3D" id="1.10.260.40">
    <property type="entry name" value="lambda repressor-like DNA-binding domains"/>
    <property type="match status" value="1"/>
</dbReference>
<dbReference type="PROSITE" id="PS50932">
    <property type="entry name" value="HTH_LACI_2"/>
    <property type="match status" value="1"/>
</dbReference>
<keyword evidence="2 5" id="KW-0238">DNA-binding</keyword>
<evidence type="ECO:0000259" key="4">
    <source>
        <dbReference type="PROSITE" id="PS50932"/>
    </source>
</evidence>
<feature type="domain" description="HTH lacI-type" evidence="4">
    <location>
        <begin position="12"/>
        <end position="66"/>
    </location>
</feature>
<comment type="caution">
    <text evidence="5">The sequence shown here is derived from an EMBL/GenBank/DDBJ whole genome shotgun (WGS) entry which is preliminary data.</text>
</comment>
<dbReference type="SMART" id="SM00354">
    <property type="entry name" value="HTH_LACI"/>
    <property type="match status" value="1"/>
</dbReference>
<dbReference type="Gene3D" id="3.40.50.2300">
    <property type="match status" value="2"/>
</dbReference>
<dbReference type="PROSITE" id="PS00356">
    <property type="entry name" value="HTH_LACI_1"/>
    <property type="match status" value="1"/>
</dbReference>
<keyword evidence="1" id="KW-0805">Transcription regulation</keyword>
<accession>A0ABW2KID8</accession>
<dbReference type="InterPro" id="IPR010982">
    <property type="entry name" value="Lambda_DNA-bd_dom_sf"/>
</dbReference>
<dbReference type="EMBL" id="JBHTBH010000008">
    <property type="protein sequence ID" value="MFC7329737.1"/>
    <property type="molecule type" value="Genomic_DNA"/>
</dbReference>
<reference evidence="6" key="1">
    <citation type="journal article" date="2019" name="Int. J. Syst. Evol. Microbiol.">
        <title>The Global Catalogue of Microorganisms (GCM) 10K type strain sequencing project: providing services to taxonomists for standard genome sequencing and annotation.</title>
        <authorList>
            <consortium name="The Broad Institute Genomics Platform"/>
            <consortium name="The Broad Institute Genome Sequencing Center for Infectious Disease"/>
            <person name="Wu L."/>
            <person name="Ma J."/>
        </authorList>
    </citation>
    <scope>NUCLEOTIDE SEQUENCE [LARGE SCALE GENOMIC DNA]</scope>
    <source>
        <strain evidence="6">CGMCC 4.7382</strain>
    </source>
</reference>
<sequence>MTTGERGAGRAPGMTDVARLAGVSHQTVSRVVNGHPNVREETRRRVQEAIETLAYRRNPAARALVTRRSGMVGVVGLNTTLYGPASTLGAIEEAAGDVGYAVTVAALRGTDRSSFDEAARRLADQMVDGVIVIAPLSWIAAALTNRPPAVPVVVVDGGTDVGAPVVAVDQYTGARAATRHLLELGHRTVAHIAGPDGWLHAAARAAGWRAELADAGLPVPPAWPGDWSPRSGYEAGREIVRRGAVTAVFAGNDHMALGALRAFQEAGVRVPQDISVVGFDDAPEAAFYAPPLTTVRQDFAAVGRRCIDLLLSRLADGVGAAEHVLVQPDLVVRASTAAPRGRG</sequence>
<dbReference type="InterPro" id="IPR028082">
    <property type="entry name" value="Peripla_BP_I"/>
</dbReference>
<evidence type="ECO:0000313" key="5">
    <source>
        <dbReference type="EMBL" id="MFC7329737.1"/>
    </source>
</evidence>
<protein>
    <submittedName>
        <fullName evidence="5">LacI family DNA-binding transcriptional regulator</fullName>
    </submittedName>
</protein>
<proteinExistence type="predicted"/>
<evidence type="ECO:0000256" key="1">
    <source>
        <dbReference type="ARBA" id="ARBA00023015"/>
    </source>
</evidence>
<dbReference type="Pfam" id="PF00356">
    <property type="entry name" value="LacI"/>
    <property type="match status" value="1"/>
</dbReference>
<evidence type="ECO:0000256" key="3">
    <source>
        <dbReference type="ARBA" id="ARBA00023163"/>
    </source>
</evidence>
<keyword evidence="3" id="KW-0804">Transcription</keyword>
<dbReference type="Proteomes" id="UP001596540">
    <property type="component" value="Unassembled WGS sequence"/>
</dbReference>
<dbReference type="InterPro" id="IPR046335">
    <property type="entry name" value="LacI/GalR-like_sensor"/>
</dbReference>
<dbReference type="InterPro" id="IPR000843">
    <property type="entry name" value="HTH_LacI"/>
</dbReference>